<name>A0A4S2B138_9BACE</name>
<evidence type="ECO:0000313" key="4">
    <source>
        <dbReference type="EMBL" id="TGY07687.1"/>
    </source>
</evidence>
<dbReference type="SUPFAM" id="SSF51445">
    <property type="entry name" value="(Trans)glycosidases"/>
    <property type="match status" value="1"/>
</dbReference>
<gene>
    <name evidence="4" type="ORF">E5356_03380</name>
</gene>
<evidence type="ECO:0000256" key="1">
    <source>
        <dbReference type="SAM" id="SignalP"/>
    </source>
</evidence>
<dbReference type="Pfam" id="PF22680">
    <property type="entry name" value="Glyco_hydro_123_N_2"/>
    <property type="match status" value="1"/>
</dbReference>
<dbReference type="InterPro" id="IPR053850">
    <property type="entry name" value="Glyco_hydro_123_N_2"/>
</dbReference>
<feature type="domain" description="Glycoside hydrolase 123 catalytic" evidence="2">
    <location>
        <begin position="223"/>
        <end position="533"/>
    </location>
</feature>
<dbReference type="Pfam" id="PF13320">
    <property type="entry name" value="GH123_cat"/>
    <property type="match status" value="1"/>
</dbReference>
<feature type="signal peptide" evidence="1">
    <location>
        <begin position="1"/>
        <end position="19"/>
    </location>
</feature>
<reference evidence="4 5" key="1">
    <citation type="submission" date="2019-04" db="EMBL/GenBank/DDBJ databases">
        <title>Microbes associate with the intestines of laboratory mice.</title>
        <authorList>
            <person name="Navarre W."/>
            <person name="Wong E."/>
            <person name="Huang K."/>
            <person name="Tropini C."/>
            <person name="Ng K."/>
            <person name="Yu B."/>
        </authorList>
    </citation>
    <scope>NUCLEOTIDE SEQUENCE [LARGE SCALE GENOMIC DNA]</scope>
    <source>
        <strain evidence="4 5">NM70_E10</strain>
    </source>
</reference>
<dbReference type="AlphaFoldDB" id="A0A4S2B138"/>
<dbReference type="InterPro" id="IPR017853">
    <property type="entry name" value="GH"/>
</dbReference>
<proteinExistence type="predicted"/>
<dbReference type="Proteomes" id="UP000305751">
    <property type="component" value="Unassembled WGS sequence"/>
</dbReference>
<dbReference type="InterPro" id="IPR025150">
    <property type="entry name" value="GH123_cat"/>
</dbReference>
<feature type="domain" description="Glycoside hydrolase 123 N-terminal" evidence="3">
    <location>
        <begin position="51"/>
        <end position="188"/>
    </location>
</feature>
<dbReference type="EMBL" id="SRZA01000005">
    <property type="protein sequence ID" value="TGY07687.1"/>
    <property type="molecule type" value="Genomic_DNA"/>
</dbReference>
<sequence length="584" mass="66830">MIKYLFITAALSVTLNVNGTTVMPSYTEPVDTAKVDVSGWQLSGKPLTLTWVSKDFHYRQFATPPTCMSADTTVTAWRGERLGVEALIVCREETGPMRVSLSDFIDARGRKVAMPGSSAMFMRYVLADDVRDCSYQSKETPVFTLPDMIDLPGTSVAIPAKSVRPIWCTVEVPRSLAPGRYVATLSLESEKGDRPVEKIKLNIDVLDRTLPKPKDYAFYLDLWQQPYAISRYYGVKPWSDRHIELLKPYAEYMARGGQKTVTTVLFYEPWGEQSNDKFEPMVETLRNPDGSWSFDYTIFDKYVEFMADNGIDRHIECFTMIPWEMKFRYFDKASSEYRFLDAPSSSSQYKELWMATLKSLEKHLKAKGWFEKSIIFMDERGADQMRDAVAVLREVTPDFKMGLAGEYHEELVDELYNYTLGNRCFFSASELERRRQKGLVTLMYTCCTTPEPSQFTSNSPADGAYIPVYCTATGFDGYLHWSFQNWNNNPMVDTRFFKFGSGDTFFIYPDGRSSVRYERLVEGIQLSEKIRLLRQEMTAADDIRGLLRLEEALIPLRSGAFSAWCPTSTVVNELTERVAALSRE</sequence>
<comment type="caution">
    <text evidence="4">The sequence shown here is derived from an EMBL/GenBank/DDBJ whole genome shotgun (WGS) entry which is preliminary data.</text>
</comment>
<keyword evidence="1" id="KW-0732">Signal</keyword>
<evidence type="ECO:0000259" key="3">
    <source>
        <dbReference type="Pfam" id="PF22680"/>
    </source>
</evidence>
<protein>
    <submittedName>
        <fullName evidence="4">DUF4091 domain-containing protein</fullName>
    </submittedName>
</protein>
<evidence type="ECO:0000259" key="2">
    <source>
        <dbReference type="Pfam" id="PF13320"/>
    </source>
</evidence>
<organism evidence="4 5">
    <name type="scientific">Bacteroides acidifaciens</name>
    <dbReference type="NCBI Taxonomy" id="85831"/>
    <lineage>
        <taxon>Bacteria</taxon>
        <taxon>Pseudomonadati</taxon>
        <taxon>Bacteroidota</taxon>
        <taxon>Bacteroidia</taxon>
        <taxon>Bacteroidales</taxon>
        <taxon>Bacteroidaceae</taxon>
        <taxon>Bacteroides</taxon>
    </lineage>
</organism>
<keyword evidence="5" id="KW-1185">Reference proteome</keyword>
<evidence type="ECO:0000313" key="5">
    <source>
        <dbReference type="Proteomes" id="UP000305751"/>
    </source>
</evidence>
<feature type="chain" id="PRO_5020852506" evidence="1">
    <location>
        <begin position="20"/>
        <end position="584"/>
    </location>
</feature>
<accession>A0A4S2B138</accession>
<dbReference type="RefSeq" id="WP_136013601.1">
    <property type="nucleotide sequence ID" value="NZ_CAJTBC010000005.1"/>
</dbReference>